<dbReference type="SUPFAM" id="SSF51445">
    <property type="entry name" value="(Trans)glycosidases"/>
    <property type="match status" value="1"/>
</dbReference>
<organism evidence="2 3">
    <name type="scientific">Larkinella knui</name>
    <dbReference type="NCBI Taxonomy" id="2025310"/>
    <lineage>
        <taxon>Bacteria</taxon>
        <taxon>Pseudomonadati</taxon>
        <taxon>Bacteroidota</taxon>
        <taxon>Cytophagia</taxon>
        <taxon>Cytophagales</taxon>
        <taxon>Spirosomataceae</taxon>
        <taxon>Larkinella</taxon>
    </lineage>
</organism>
<gene>
    <name evidence="2" type="ORF">EHT87_09900</name>
</gene>
<keyword evidence="3" id="KW-1185">Reference proteome</keyword>
<evidence type="ECO:0000256" key="1">
    <source>
        <dbReference type="SAM" id="SignalP"/>
    </source>
</evidence>
<dbReference type="AlphaFoldDB" id="A0A3P1CNG7"/>
<dbReference type="OrthoDB" id="906017at2"/>
<reference evidence="2 3" key="1">
    <citation type="submission" date="2018-11" db="EMBL/GenBank/DDBJ databases">
        <authorList>
            <person name="Zhou Z."/>
            <person name="Wang G."/>
        </authorList>
    </citation>
    <scope>NUCLEOTIDE SEQUENCE [LARGE SCALE GENOMIC DNA]</scope>
    <source>
        <strain evidence="2 3">KCTC42998</strain>
    </source>
</reference>
<feature type="chain" id="PRO_5018092474" description="Glycosyl hydrolase-like 10 domain-containing protein" evidence="1">
    <location>
        <begin position="21"/>
        <end position="615"/>
    </location>
</feature>
<sequence length="615" mass="69320">MCAKNLKSRRNFLRNSLVSAAAAPVLPNLLGTAPAEQPEAIPVEKKALPPKNPVSDKHRNLFNGDTCVFFYNPEMWQPEDFSVKTVKNPRTGKMNTKPTLVGGPFKAKAIHRYVDVLADNGIDTFVINANASRAWYPSKKITSILDGYKRGDRDFFRGHAICQGITEPEAVEEFLDTFSTFMNLYQDLLDAGVDWLAETSKACRARKIAPWVSIRMNDMHGSNNFDGSFFNVPLLKQKEMRLQNSSYGSINSLYRQGLNYEKREVRDLMFTQIREVVEDYDFEGLELDWLRNPLCCEPNATPETIGMMNDWIRQVRALTQSRAKKTGRPYPLGLRIPGRLDILKSIGLDVVTLCQEGTIDFVSPSGFWCTTWDMPHDEFRKRLGDRVAIYGVVEDGANGLPTQNQTGDFSQRLRYISASPEVLHANAAGKLAMGANGIEWFNFYCTDQPRLPGLKADYAAMRQIDKLDFLRGKPKHYCFAIGGKSFNHVPFELPAQLPVALELGDQHPFRLAMCAEPTDKNLELTVQIVLKAGDEMKYLPVSFNGCWPTLKNERTSQLLFPCGSLTHHTKDHIAYNYRFPVSLVRDGWNEIVVENGGKLPVNLVCIELAVHPKTA</sequence>
<accession>A0A3P1CNG7</accession>
<protein>
    <recommendedName>
        <fullName evidence="4">Glycosyl hydrolase-like 10 domain-containing protein</fullName>
    </recommendedName>
</protein>
<dbReference type="EMBL" id="RQJP01000002">
    <property type="protein sequence ID" value="RRB14871.1"/>
    <property type="molecule type" value="Genomic_DNA"/>
</dbReference>
<feature type="signal peptide" evidence="1">
    <location>
        <begin position="1"/>
        <end position="20"/>
    </location>
</feature>
<comment type="caution">
    <text evidence="2">The sequence shown here is derived from an EMBL/GenBank/DDBJ whole genome shotgun (WGS) entry which is preliminary data.</text>
</comment>
<dbReference type="InterPro" id="IPR017853">
    <property type="entry name" value="GH"/>
</dbReference>
<dbReference type="PROSITE" id="PS51318">
    <property type="entry name" value="TAT"/>
    <property type="match status" value="1"/>
</dbReference>
<keyword evidence="1" id="KW-0732">Signal</keyword>
<evidence type="ECO:0000313" key="2">
    <source>
        <dbReference type="EMBL" id="RRB14871.1"/>
    </source>
</evidence>
<evidence type="ECO:0008006" key="4">
    <source>
        <dbReference type="Google" id="ProtNLM"/>
    </source>
</evidence>
<dbReference type="InterPro" id="IPR006311">
    <property type="entry name" value="TAT_signal"/>
</dbReference>
<dbReference type="RefSeq" id="WP_124906473.1">
    <property type="nucleotide sequence ID" value="NZ_RQJP01000002.1"/>
</dbReference>
<evidence type="ECO:0000313" key="3">
    <source>
        <dbReference type="Proteomes" id="UP000274271"/>
    </source>
</evidence>
<name>A0A3P1CNG7_9BACT</name>
<dbReference type="Proteomes" id="UP000274271">
    <property type="component" value="Unassembled WGS sequence"/>
</dbReference>
<proteinExistence type="predicted"/>